<dbReference type="NCBIfam" id="TIGR01498">
    <property type="entry name" value="folK"/>
    <property type="match status" value="1"/>
</dbReference>
<evidence type="ECO:0000256" key="4">
    <source>
        <dbReference type="ARBA" id="ARBA00016218"/>
    </source>
</evidence>
<dbReference type="Gene3D" id="3.30.70.560">
    <property type="entry name" value="7,8-Dihydro-6-hydroxymethylpterin-pyrophosphokinase HPPK"/>
    <property type="match status" value="1"/>
</dbReference>
<dbReference type="GO" id="GO:0005524">
    <property type="term" value="F:ATP binding"/>
    <property type="evidence" value="ECO:0007669"/>
    <property type="project" value="UniProtKB-KW"/>
</dbReference>
<feature type="domain" description="7,8-dihydro-6-hydroxymethylpterin-pyrophosphokinase" evidence="13">
    <location>
        <begin position="31"/>
        <end position="160"/>
    </location>
</feature>
<evidence type="ECO:0000256" key="11">
    <source>
        <dbReference type="ARBA" id="ARBA00029766"/>
    </source>
</evidence>
<evidence type="ECO:0000256" key="1">
    <source>
        <dbReference type="ARBA" id="ARBA00005051"/>
    </source>
</evidence>
<dbReference type="PANTHER" id="PTHR43071:SF1">
    <property type="entry name" value="2-AMINO-4-HYDROXY-6-HYDROXYMETHYLDIHYDROPTERIDINE PYROPHOSPHOKINASE"/>
    <property type="match status" value="1"/>
</dbReference>
<dbReference type="GO" id="GO:0046656">
    <property type="term" value="P:folic acid biosynthetic process"/>
    <property type="evidence" value="ECO:0007669"/>
    <property type="project" value="UniProtKB-KW"/>
</dbReference>
<dbReference type="RefSeq" id="WP_233134266.1">
    <property type="nucleotide sequence ID" value="NZ_FUWU01000056.1"/>
</dbReference>
<keyword evidence="9" id="KW-0289">Folate biosynthesis</keyword>
<dbReference type="SUPFAM" id="SSF55083">
    <property type="entry name" value="6-hydroxymethyl-7,8-dihydropterin pyrophosphokinase, HPPK"/>
    <property type="match status" value="1"/>
</dbReference>
<dbReference type="Proteomes" id="UP000190449">
    <property type="component" value="Unassembled WGS sequence"/>
</dbReference>
<keyword evidence="6" id="KW-0547">Nucleotide-binding</keyword>
<dbReference type="GO" id="GO:0016301">
    <property type="term" value="F:kinase activity"/>
    <property type="evidence" value="ECO:0007669"/>
    <property type="project" value="UniProtKB-KW"/>
</dbReference>
<organism evidence="14 15">
    <name type="scientific">Fibrobacter intestinalis</name>
    <dbReference type="NCBI Taxonomy" id="28122"/>
    <lineage>
        <taxon>Bacteria</taxon>
        <taxon>Pseudomonadati</taxon>
        <taxon>Fibrobacterota</taxon>
        <taxon>Fibrobacteria</taxon>
        <taxon>Fibrobacterales</taxon>
        <taxon>Fibrobacteraceae</taxon>
        <taxon>Fibrobacter</taxon>
    </lineage>
</organism>
<evidence type="ECO:0000256" key="5">
    <source>
        <dbReference type="ARBA" id="ARBA00022679"/>
    </source>
</evidence>
<evidence type="ECO:0000313" key="15">
    <source>
        <dbReference type="Proteomes" id="UP000190449"/>
    </source>
</evidence>
<evidence type="ECO:0000313" key="14">
    <source>
        <dbReference type="EMBL" id="SKA08432.1"/>
    </source>
</evidence>
<dbReference type="AlphaFoldDB" id="A0A1T4QXD0"/>
<dbReference type="PANTHER" id="PTHR43071">
    <property type="entry name" value="2-AMINO-4-HYDROXY-6-HYDROXYMETHYLDIHYDROPTERIDINE PYROPHOSPHOKINASE"/>
    <property type="match status" value="1"/>
</dbReference>
<dbReference type="Pfam" id="PF01288">
    <property type="entry name" value="HPPK"/>
    <property type="match status" value="1"/>
</dbReference>
<evidence type="ECO:0000256" key="7">
    <source>
        <dbReference type="ARBA" id="ARBA00022777"/>
    </source>
</evidence>
<dbReference type="GO" id="GO:0003848">
    <property type="term" value="F:2-amino-4-hydroxy-6-hydroxymethyldihydropteridine diphosphokinase activity"/>
    <property type="evidence" value="ECO:0007669"/>
    <property type="project" value="UniProtKB-EC"/>
</dbReference>
<dbReference type="EMBL" id="FUWU01000056">
    <property type="protein sequence ID" value="SKA08432.1"/>
    <property type="molecule type" value="Genomic_DNA"/>
</dbReference>
<reference evidence="14 15" key="1">
    <citation type="submission" date="2017-02" db="EMBL/GenBank/DDBJ databases">
        <authorList>
            <person name="Peterson S.W."/>
        </authorList>
    </citation>
    <scope>NUCLEOTIDE SEQUENCE [LARGE SCALE GENOMIC DNA]</scope>
    <source>
        <strain evidence="14 15">ATCC 43854</strain>
    </source>
</reference>
<evidence type="ECO:0000256" key="3">
    <source>
        <dbReference type="ARBA" id="ARBA00013253"/>
    </source>
</evidence>
<accession>A0A1T4QXD0</accession>
<evidence type="ECO:0000256" key="6">
    <source>
        <dbReference type="ARBA" id="ARBA00022741"/>
    </source>
</evidence>
<proteinExistence type="inferred from homology"/>
<comment type="pathway">
    <text evidence="1">Cofactor biosynthesis; tetrahydrofolate biosynthesis; 2-amino-4-hydroxy-6-hydroxymethyl-7,8-dihydropteridine diphosphate from 7,8-dihydroneopterin triphosphate: step 4/4.</text>
</comment>
<comment type="similarity">
    <text evidence="2">Belongs to the HPPK family.</text>
</comment>
<evidence type="ECO:0000256" key="12">
    <source>
        <dbReference type="ARBA" id="ARBA00033413"/>
    </source>
</evidence>
<comment type="function">
    <text evidence="10">Catalyzes the transfer of pyrophosphate from adenosine triphosphate (ATP) to 6-hydroxymethyl-7,8-dihydropterin, an enzymatic step in folate biosynthesis pathway.</text>
</comment>
<dbReference type="UniPathway" id="UPA00077">
    <property type="reaction ID" value="UER00155"/>
</dbReference>
<dbReference type="InterPro" id="IPR000550">
    <property type="entry name" value="Hppk"/>
</dbReference>
<name>A0A1T4QXD0_9BACT</name>
<protein>
    <recommendedName>
        <fullName evidence="4">2-amino-4-hydroxy-6-hydroxymethyldihydropteridine pyrophosphokinase</fullName>
        <ecNumber evidence="3">2.7.6.3</ecNumber>
    </recommendedName>
    <alternativeName>
        <fullName evidence="11">6-hydroxymethyl-7,8-dihydropterin pyrophosphokinase</fullName>
    </alternativeName>
    <alternativeName>
        <fullName evidence="12">7,8-dihydro-6-hydroxymethylpterin-pyrophosphokinase</fullName>
    </alternativeName>
</protein>
<dbReference type="EC" id="2.7.6.3" evidence="3"/>
<evidence type="ECO:0000256" key="2">
    <source>
        <dbReference type="ARBA" id="ARBA00005810"/>
    </source>
</evidence>
<evidence type="ECO:0000256" key="9">
    <source>
        <dbReference type="ARBA" id="ARBA00022909"/>
    </source>
</evidence>
<evidence type="ECO:0000256" key="10">
    <source>
        <dbReference type="ARBA" id="ARBA00029409"/>
    </source>
</evidence>
<keyword evidence="8" id="KW-0067">ATP-binding</keyword>
<dbReference type="CDD" id="cd00483">
    <property type="entry name" value="HPPK"/>
    <property type="match status" value="1"/>
</dbReference>
<keyword evidence="5" id="KW-0808">Transferase</keyword>
<evidence type="ECO:0000259" key="13">
    <source>
        <dbReference type="Pfam" id="PF01288"/>
    </source>
</evidence>
<dbReference type="GO" id="GO:0046654">
    <property type="term" value="P:tetrahydrofolate biosynthetic process"/>
    <property type="evidence" value="ECO:0007669"/>
    <property type="project" value="UniProtKB-UniPathway"/>
</dbReference>
<dbReference type="STRING" id="28122.SAMN02745108_02451"/>
<keyword evidence="7 14" id="KW-0418">Kinase</keyword>
<dbReference type="InterPro" id="IPR035907">
    <property type="entry name" value="Hppk_sf"/>
</dbReference>
<gene>
    <name evidence="14" type="ORF">SAMN02745108_02451</name>
</gene>
<evidence type="ECO:0000256" key="8">
    <source>
        <dbReference type="ARBA" id="ARBA00022840"/>
    </source>
</evidence>
<sequence length="195" mass="22034">MGNGKSDIAFTNTKYTKKSILAVVESLERVFIALGSNIRPRGKRLAEARAMLQKISLGGWKESPIYETPPVGPADQGFFFNQVVSFWYGKGPRKLLHYLKGAELFLGRRPRGHWEEREIDMDLLYYGELLLDDRPVGPVVPHPRVAVRGFVMVPMEKISPDFCDPLLGKPIKKILDDLKLSGSEVDFKEVEMADE</sequence>